<gene>
    <name evidence="9" type="primary">ssuC_2</name>
    <name evidence="9" type="ORF">BN961_02097</name>
</gene>
<organism evidence="9 10">
    <name type="scientific">Afipia felis</name>
    <name type="common">Cat scratch disease bacillus</name>
    <dbReference type="NCBI Taxonomy" id="1035"/>
    <lineage>
        <taxon>Bacteria</taxon>
        <taxon>Pseudomonadati</taxon>
        <taxon>Pseudomonadota</taxon>
        <taxon>Alphaproteobacteria</taxon>
        <taxon>Hyphomicrobiales</taxon>
        <taxon>Nitrobacteraceae</taxon>
        <taxon>Afipia</taxon>
    </lineage>
</organism>
<dbReference type="STRING" id="1035.BN961_02097"/>
<dbReference type="GO" id="GO:0005886">
    <property type="term" value="C:plasma membrane"/>
    <property type="evidence" value="ECO:0007669"/>
    <property type="project" value="UniProtKB-SubCell"/>
</dbReference>
<sequence length="279" mass="30065">MSEQAALENVKVQAGATDADQSDGLAAVSTPVMAACQIVFGIVLLVIWQAASTWLIDPFFISSPTEVLARLWAWTRDGSIFVHIWATLYATFLGFIIGSVAGVIGGIWLGMSPFVSRLLNPYIWAFNALPKVALAPLLILWFGLGIQSKVALAAVLVVFLVFVNTFSGVREVDRDLIDGVRLMKANRSQILMKVILPSAMSWIFVGLKSALPFALIGVIIGEMIASNKGLGYLVQRAGSEFDTAGAFAALTIIAVIAAVLNELVQAAQSRLERWKIVSR</sequence>
<dbReference type="PROSITE" id="PS50928">
    <property type="entry name" value="ABC_TM1"/>
    <property type="match status" value="1"/>
</dbReference>
<accession>A0A090MSS1</accession>
<feature type="transmembrane region" description="Helical" evidence="7">
    <location>
        <begin position="150"/>
        <end position="169"/>
    </location>
</feature>
<dbReference type="RefSeq" id="WP_048756533.1">
    <property type="nucleotide sequence ID" value="NZ_CCAZ020000001.1"/>
</dbReference>
<evidence type="ECO:0000256" key="6">
    <source>
        <dbReference type="ARBA" id="ARBA00023136"/>
    </source>
</evidence>
<protein>
    <submittedName>
        <fullName evidence="9">Aliphatic sulfonates transport permease protein SsuC</fullName>
    </submittedName>
</protein>
<comment type="similarity">
    <text evidence="7">Belongs to the binding-protein-dependent transport system permease family.</text>
</comment>
<dbReference type="Gene3D" id="1.10.3720.10">
    <property type="entry name" value="MetI-like"/>
    <property type="match status" value="1"/>
</dbReference>
<dbReference type="EMBL" id="CCAZ020000001">
    <property type="protein sequence ID" value="CEG08679.1"/>
    <property type="molecule type" value="Genomic_DNA"/>
</dbReference>
<feature type="transmembrane region" description="Helical" evidence="7">
    <location>
        <begin position="38"/>
        <end position="60"/>
    </location>
</feature>
<dbReference type="PANTHER" id="PTHR30151">
    <property type="entry name" value="ALKANE SULFONATE ABC TRANSPORTER-RELATED, MEMBRANE SUBUNIT"/>
    <property type="match status" value="1"/>
</dbReference>
<comment type="caution">
    <text evidence="9">The sequence shown here is derived from an EMBL/GenBank/DDBJ whole genome shotgun (WGS) entry which is preliminary data.</text>
</comment>
<feature type="transmembrane region" description="Helical" evidence="7">
    <location>
        <begin position="80"/>
        <end position="110"/>
    </location>
</feature>
<evidence type="ECO:0000256" key="1">
    <source>
        <dbReference type="ARBA" id="ARBA00004651"/>
    </source>
</evidence>
<dbReference type="AlphaFoldDB" id="A0A090MSS1"/>
<dbReference type="SUPFAM" id="SSF161098">
    <property type="entry name" value="MetI-like"/>
    <property type="match status" value="1"/>
</dbReference>
<dbReference type="Pfam" id="PF00528">
    <property type="entry name" value="BPD_transp_1"/>
    <property type="match status" value="1"/>
</dbReference>
<evidence type="ECO:0000313" key="10">
    <source>
        <dbReference type="Proteomes" id="UP000035762"/>
    </source>
</evidence>
<evidence type="ECO:0000256" key="5">
    <source>
        <dbReference type="ARBA" id="ARBA00022989"/>
    </source>
</evidence>
<keyword evidence="6 7" id="KW-0472">Membrane</keyword>
<evidence type="ECO:0000259" key="8">
    <source>
        <dbReference type="PROSITE" id="PS50928"/>
    </source>
</evidence>
<keyword evidence="3" id="KW-1003">Cell membrane</keyword>
<evidence type="ECO:0000256" key="2">
    <source>
        <dbReference type="ARBA" id="ARBA00022448"/>
    </source>
</evidence>
<keyword evidence="4 7" id="KW-0812">Transmembrane</keyword>
<dbReference type="GO" id="GO:0055085">
    <property type="term" value="P:transmembrane transport"/>
    <property type="evidence" value="ECO:0007669"/>
    <property type="project" value="InterPro"/>
</dbReference>
<proteinExistence type="inferred from homology"/>
<feature type="transmembrane region" description="Helical" evidence="7">
    <location>
        <begin position="190"/>
        <end position="221"/>
    </location>
</feature>
<keyword evidence="5 7" id="KW-1133">Transmembrane helix</keyword>
<keyword evidence="2 7" id="KW-0813">Transport</keyword>
<comment type="subcellular location">
    <subcellularLocation>
        <location evidence="1 7">Cell membrane</location>
        <topology evidence="1 7">Multi-pass membrane protein</topology>
    </subcellularLocation>
</comment>
<dbReference type="PANTHER" id="PTHR30151:SF20">
    <property type="entry name" value="ABC TRANSPORTER PERMEASE PROTEIN HI_0355-RELATED"/>
    <property type="match status" value="1"/>
</dbReference>
<dbReference type="OrthoDB" id="9786495at2"/>
<feature type="transmembrane region" description="Helical" evidence="7">
    <location>
        <begin position="122"/>
        <end position="144"/>
    </location>
</feature>
<feature type="transmembrane region" description="Helical" evidence="7">
    <location>
        <begin position="241"/>
        <end position="264"/>
    </location>
</feature>
<evidence type="ECO:0000256" key="7">
    <source>
        <dbReference type="RuleBase" id="RU363032"/>
    </source>
</evidence>
<dbReference type="InterPro" id="IPR000515">
    <property type="entry name" value="MetI-like"/>
</dbReference>
<dbReference type="CDD" id="cd06261">
    <property type="entry name" value="TM_PBP2"/>
    <property type="match status" value="1"/>
</dbReference>
<feature type="domain" description="ABC transmembrane type-1" evidence="8">
    <location>
        <begin position="84"/>
        <end position="265"/>
    </location>
</feature>
<reference evidence="9 10" key="1">
    <citation type="journal article" date="2014" name="Genome Announc.">
        <title>Genome Sequence of Afipia felis Strain 76713, Isolated in Hospital Water Using an Amoeba Co-Culture Procedure.</title>
        <authorList>
            <person name="Benamar S."/>
            <person name="La Scola B."/>
            <person name="Croce O."/>
        </authorList>
    </citation>
    <scope>NUCLEOTIDE SEQUENCE [LARGE SCALE GENOMIC DNA]</scope>
    <source>
        <strain evidence="9 10">76713</strain>
    </source>
</reference>
<evidence type="ECO:0000256" key="4">
    <source>
        <dbReference type="ARBA" id="ARBA00022692"/>
    </source>
</evidence>
<name>A0A090MSS1_AFIFE</name>
<keyword evidence="10" id="KW-1185">Reference proteome</keyword>
<evidence type="ECO:0000313" key="9">
    <source>
        <dbReference type="EMBL" id="CEG08679.1"/>
    </source>
</evidence>
<evidence type="ECO:0000256" key="3">
    <source>
        <dbReference type="ARBA" id="ARBA00022475"/>
    </source>
</evidence>
<dbReference type="InterPro" id="IPR035906">
    <property type="entry name" value="MetI-like_sf"/>
</dbReference>
<dbReference type="Proteomes" id="UP000035762">
    <property type="component" value="Unassembled WGS sequence"/>
</dbReference>